<evidence type="ECO:0000313" key="3">
    <source>
        <dbReference type="EMBL" id="GGE44982.1"/>
    </source>
</evidence>
<evidence type="ECO:0000256" key="2">
    <source>
        <dbReference type="ARBA" id="ARBA00022840"/>
    </source>
</evidence>
<protein>
    <recommendedName>
        <fullName evidence="5">Molecular chaperone DnaK</fullName>
    </recommendedName>
</protein>
<dbReference type="Gene3D" id="3.90.640.10">
    <property type="entry name" value="Actin, Chain A, domain 4"/>
    <property type="match status" value="1"/>
</dbReference>
<dbReference type="SUPFAM" id="SSF53067">
    <property type="entry name" value="Actin-like ATPase domain"/>
    <property type="match status" value="2"/>
</dbReference>
<keyword evidence="4" id="KW-1185">Reference proteome</keyword>
<dbReference type="Proteomes" id="UP000599179">
    <property type="component" value="Unassembled WGS sequence"/>
</dbReference>
<organism evidence="3 4">
    <name type="scientific">Psychroflexus planctonicus</name>
    <dbReference type="NCBI Taxonomy" id="1526575"/>
    <lineage>
        <taxon>Bacteria</taxon>
        <taxon>Pseudomonadati</taxon>
        <taxon>Bacteroidota</taxon>
        <taxon>Flavobacteriia</taxon>
        <taxon>Flavobacteriales</taxon>
        <taxon>Flavobacteriaceae</taxon>
        <taxon>Psychroflexus</taxon>
    </lineage>
</organism>
<gene>
    <name evidence="3" type="ORF">GCM10010832_26150</name>
</gene>
<keyword evidence="2" id="KW-0067">ATP-binding</keyword>
<evidence type="ECO:0000256" key="1">
    <source>
        <dbReference type="ARBA" id="ARBA00022741"/>
    </source>
</evidence>
<dbReference type="PANTHER" id="PTHR19375">
    <property type="entry name" value="HEAT SHOCK PROTEIN 70KDA"/>
    <property type="match status" value="1"/>
</dbReference>
<dbReference type="InterPro" id="IPR013126">
    <property type="entry name" value="Hsp_70_fam"/>
</dbReference>
<keyword evidence="1" id="KW-0547">Nucleotide-binding</keyword>
<comment type="caution">
    <text evidence="3">The sequence shown here is derived from an EMBL/GenBank/DDBJ whole genome shotgun (WGS) entry which is preliminary data.</text>
</comment>
<accession>A0ABQ1SNS6</accession>
<dbReference type="EMBL" id="BMGM01000015">
    <property type="protein sequence ID" value="GGE44982.1"/>
    <property type="molecule type" value="Genomic_DNA"/>
</dbReference>
<evidence type="ECO:0008006" key="5">
    <source>
        <dbReference type="Google" id="ProtNLM"/>
    </source>
</evidence>
<dbReference type="Pfam" id="PF00012">
    <property type="entry name" value="HSP70"/>
    <property type="match status" value="1"/>
</dbReference>
<name>A0ABQ1SNS6_9FLAO</name>
<dbReference type="InterPro" id="IPR043129">
    <property type="entry name" value="ATPase_NBD"/>
</dbReference>
<sequence>MKLTHAIYIGIDSASIAKMKDGEPCIIKSDTMRDEIPMCVYVNKKGTIQVGDSALNAHKRDNLKSAKGWQEQSNSFIEFTRTLGTDKTYYSSNANKAFTSEELLAEVLKALLSFEKDQDINAAVIAIPDDYKHIQKEAVRNAGKLADLQQVEFIQESIAASLSYGLDSIKKDDFWLVFDFEHKTFSASLQKVENGIIKVIDTEGDNYLGTVNLDFAIDDNIILPYIQENYSIDSFIRNDEKLQSFRQSIKHYAASAREKMNFEETHWLASDLGDIPGVDDEGEEFELDINVTQNDIARAVSPVFKKAIDVSLSLLERNNLKGADLDSLILVGGSTFSPVLRQLLEEQICKPDTSVDPMTVIVKGAALYASTIGVSEEVREQTRDKTKIQLEIANESSTVETEEFVPIKILADKTEGEIPKKVFAEVTRGDKAWSSGKVEINTIGEVVEIQLNEGKTNIFEVVLFNDKGNILESEPSSFSVIQGEKIGNATLAYNIGIEVKDKQTGKIIFRTIKGLEKNQTIPAMGTINGFKTEKPIRPGVESDFIKIPIYEGGHGAEGTRAIFNEHITDIIISGADLPCLLPEYSDVDLTINVDRSEKIAVTAYFPSIDYTTVIEVNRVKTSIETSWLENEIRKAKGSIVELKQDGNSINGQLQKIEIELDEIENSFQNHKNDIDGRQEVLTNLRRTLKIIDELIQTAEWPNLEETLKEEFYRLEKANNELGNEKTTKVVNQFRSQLDEVIRAKDVKLGNILLEEINGFLLEINRIAAVNEKYDREYLQLYKNGEMTLVEVKDSLEEANRQDGVVYQEVLNLINKEEKRLTKKKVEDLLFALTENERLPGEKFGEYFERLSNTKDNSNELRELFNEIKGYE</sequence>
<dbReference type="Gene3D" id="3.30.420.40">
    <property type="match status" value="2"/>
</dbReference>
<evidence type="ECO:0000313" key="4">
    <source>
        <dbReference type="Proteomes" id="UP000599179"/>
    </source>
</evidence>
<dbReference type="PRINTS" id="PR00301">
    <property type="entry name" value="HEATSHOCK70"/>
</dbReference>
<reference evidence="4" key="1">
    <citation type="journal article" date="2019" name="Int. J. Syst. Evol. Microbiol.">
        <title>The Global Catalogue of Microorganisms (GCM) 10K type strain sequencing project: providing services to taxonomists for standard genome sequencing and annotation.</title>
        <authorList>
            <consortium name="The Broad Institute Genomics Platform"/>
            <consortium name="The Broad Institute Genome Sequencing Center for Infectious Disease"/>
            <person name="Wu L."/>
            <person name="Ma J."/>
        </authorList>
    </citation>
    <scope>NUCLEOTIDE SEQUENCE [LARGE SCALE GENOMIC DNA]</scope>
    <source>
        <strain evidence="4">CGMCC 1.12931</strain>
    </source>
</reference>
<dbReference type="RefSeq" id="WP_188459606.1">
    <property type="nucleotide sequence ID" value="NZ_BMGM01000015.1"/>
</dbReference>
<proteinExistence type="predicted"/>